<protein>
    <submittedName>
        <fullName evidence="4">Ankyrin repeat-containing domain protein</fullName>
    </submittedName>
</protein>
<comment type="caution">
    <text evidence="4">The sequence shown here is derived from an EMBL/GenBank/DDBJ whole genome shotgun (WGS) entry which is preliminary data.</text>
</comment>
<keyword evidence="1" id="KW-0677">Repeat</keyword>
<dbReference type="PROSITE" id="PS50297">
    <property type="entry name" value="ANK_REP_REGION"/>
    <property type="match status" value="1"/>
</dbReference>
<dbReference type="AlphaFoldDB" id="A0AAD8UL77"/>
<feature type="non-terminal residue" evidence="4">
    <location>
        <position position="1"/>
    </location>
</feature>
<proteinExistence type="predicted"/>
<keyword evidence="5" id="KW-1185">Reference proteome</keyword>
<evidence type="ECO:0000256" key="1">
    <source>
        <dbReference type="ARBA" id="ARBA00022737"/>
    </source>
</evidence>
<dbReference type="InterPro" id="IPR036770">
    <property type="entry name" value="Ankyrin_rpt-contain_sf"/>
</dbReference>
<evidence type="ECO:0000313" key="5">
    <source>
        <dbReference type="Proteomes" id="UP001244207"/>
    </source>
</evidence>
<feature type="repeat" description="ANK" evidence="3">
    <location>
        <begin position="128"/>
        <end position="161"/>
    </location>
</feature>
<gene>
    <name evidence="4" type="ORF">BDZ83DRAFT_778252</name>
</gene>
<dbReference type="PROSITE" id="PS50088">
    <property type="entry name" value="ANK_REPEAT"/>
    <property type="match status" value="1"/>
</dbReference>
<organism evidence="4 5">
    <name type="scientific">Glomerella acutata</name>
    <name type="common">Colletotrichum acutatum</name>
    <dbReference type="NCBI Taxonomy" id="27357"/>
    <lineage>
        <taxon>Eukaryota</taxon>
        <taxon>Fungi</taxon>
        <taxon>Dikarya</taxon>
        <taxon>Ascomycota</taxon>
        <taxon>Pezizomycotina</taxon>
        <taxon>Sordariomycetes</taxon>
        <taxon>Hypocreomycetidae</taxon>
        <taxon>Glomerellales</taxon>
        <taxon>Glomerellaceae</taxon>
        <taxon>Colletotrichum</taxon>
        <taxon>Colletotrichum acutatum species complex</taxon>
    </lineage>
</organism>
<dbReference type="EMBL" id="JAHMHS010000047">
    <property type="protein sequence ID" value="KAK1724882.1"/>
    <property type="molecule type" value="Genomic_DNA"/>
</dbReference>
<dbReference type="Gene3D" id="1.25.40.20">
    <property type="entry name" value="Ankyrin repeat-containing domain"/>
    <property type="match status" value="1"/>
</dbReference>
<dbReference type="PANTHER" id="PTHR24198:SF165">
    <property type="entry name" value="ANKYRIN REPEAT-CONTAINING PROTEIN-RELATED"/>
    <property type="match status" value="1"/>
</dbReference>
<dbReference type="PANTHER" id="PTHR24198">
    <property type="entry name" value="ANKYRIN REPEAT AND PROTEIN KINASE DOMAIN-CONTAINING PROTEIN"/>
    <property type="match status" value="1"/>
</dbReference>
<dbReference type="InterPro" id="IPR002110">
    <property type="entry name" value="Ankyrin_rpt"/>
</dbReference>
<evidence type="ECO:0000256" key="2">
    <source>
        <dbReference type="ARBA" id="ARBA00023043"/>
    </source>
</evidence>
<evidence type="ECO:0000313" key="4">
    <source>
        <dbReference type="EMBL" id="KAK1724882.1"/>
    </source>
</evidence>
<reference evidence="4" key="1">
    <citation type="submission" date="2021-12" db="EMBL/GenBank/DDBJ databases">
        <title>Comparative genomics, transcriptomics and evolutionary studies reveal genomic signatures of adaptation to plant cell wall in hemibiotrophic fungi.</title>
        <authorList>
            <consortium name="DOE Joint Genome Institute"/>
            <person name="Baroncelli R."/>
            <person name="Diaz J.F."/>
            <person name="Benocci T."/>
            <person name="Peng M."/>
            <person name="Battaglia E."/>
            <person name="Haridas S."/>
            <person name="Andreopoulos W."/>
            <person name="Labutti K."/>
            <person name="Pangilinan J."/>
            <person name="Floch G.L."/>
            <person name="Makela M.R."/>
            <person name="Henrissat B."/>
            <person name="Grigoriev I.V."/>
            <person name="Crouch J.A."/>
            <person name="De Vries R.P."/>
            <person name="Sukno S.A."/>
            <person name="Thon M.R."/>
        </authorList>
    </citation>
    <scope>NUCLEOTIDE SEQUENCE</scope>
    <source>
        <strain evidence="4">CBS 112980</strain>
    </source>
</reference>
<dbReference type="SMART" id="SM00248">
    <property type="entry name" value="ANK"/>
    <property type="match status" value="5"/>
</dbReference>
<accession>A0AAD8UL77</accession>
<dbReference type="GeneID" id="85399399"/>
<dbReference type="RefSeq" id="XP_060364937.1">
    <property type="nucleotide sequence ID" value="XM_060515501.1"/>
</dbReference>
<sequence>AAIIGWSLYHLDSLNGHRALFWGARTGTLSAVKMAIAHGAGPLSPVIDSDYDFGATLNRETALSIAIDNNKIEVVRYLLQGCHPIENVWAQKSYLLHSVKCPKLMEVLLAGGFSNGVNTLGKIDTWDDDVTPLVAAIERNHPESTIRTLLKFGAELNSQNVSSTRPNMSAFHICLWTDRASVTKILIDHNADVNEAEGPEPLSNTPLGTVLLQCQSGTTCDEIVASLLRNGANPNLSTREPGAGLNPIMLASSPDVLPKTFARLLAKGARVDEEVQSELEQVLFSAKTGVLRWSSTSQRQAVQNTNHKLRMLRQLGHIALPIEAGSLDLDRPKAD</sequence>
<name>A0AAD8UL77_GLOAC</name>
<dbReference type="Proteomes" id="UP001244207">
    <property type="component" value="Unassembled WGS sequence"/>
</dbReference>
<dbReference type="Pfam" id="PF12796">
    <property type="entry name" value="Ank_2"/>
    <property type="match status" value="2"/>
</dbReference>
<dbReference type="SUPFAM" id="SSF48403">
    <property type="entry name" value="Ankyrin repeat"/>
    <property type="match status" value="1"/>
</dbReference>
<evidence type="ECO:0000256" key="3">
    <source>
        <dbReference type="PROSITE-ProRule" id="PRU00023"/>
    </source>
</evidence>
<keyword evidence="2 3" id="KW-0040">ANK repeat</keyword>